<dbReference type="GO" id="GO:0003676">
    <property type="term" value="F:nucleic acid binding"/>
    <property type="evidence" value="ECO:0007669"/>
    <property type="project" value="InterPro"/>
</dbReference>
<evidence type="ECO:0008006" key="3">
    <source>
        <dbReference type="Google" id="ProtNLM"/>
    </source>
</evidence>
<name>A0A1W0WZ13_HYPEX</name>
<dbReference type="OrthoDB" id="10017160at2759"/>
<reference evidence="2" key="1">
    <citation type="submission" date="2017-01" db="EMBL/GenBank/DDBJ databases">
        <title>Comparative genomics of anhydrobiosis in the tardigrade Hypsibius dujardini.</title>
        <authorList>
            <person name="Yoshida Y."/>
            <person name="Koutsovoulos G."/>
            <person name="Laetsch D."/>
            <person name="Stevens L."/>
            <person name="Kumar S."/>
            <person name="Horikawa D."/>
            <person name="Ishino K."/>
            <person name="Komine S."/>
            <person name="Tomita M."/>
            <person name="Blaxter M."/>
            <person name="Arakawa K."/>
        </authorList>
    </citation>
    <scope>NUCLEOTIDE SEQUENCE [LARGE SCALE GENOMIC DNA]</scope>
    <source>
        <strain evidence="2">Z151</strain>
    </source>
</reference>
<evidence type="ECO:0000313" key="2">
    <source>
        <dbReference type="Proteomes" id="UP000192578"/>
    </source>
</evidence>
<dbReference type="Proteomes" id="UP000192578">
    <property type="component" value="Unassembled WGS sequence"/>
</dbReference>
<keyword evidence="2" id="KW-1185">Reference proteome</keyword>
<accession>A0A1W0WZ13</accession>
<dbReference type="Gene3D" id="3.30.420.10">
    <property type="entry name" value="Ribonuclease H-like superfamily/Ribonuclease H"/>
    <property type="match status" value="1"/>
</dbReference>
<organism evidence="1 2">
    <name type="scientific">Hypsibius exemplaris</name>
    <name type="common">Freshwater tardigrade</name>
    <dbReference type="NCBI Taxonomy" id="2072580"/>
    <lineage>
        <taxon>Eukaryota</taxon>
        <taxon>Metazoa</taxon>
        <taxon>Ecdysozoa</taxon>
        <taxon>Tardigrada</taxon>
        <taxon>Eutardigrada</taxon>
        <taxon>Parachela</taxon>
        <taxon>Hypsibioidea</taxon>
        <taxon>Hypsibiidae</taxon>
        <taxon>Hypsibius</taxon>
    </lineage>
</organism>
<comment type="caution">
    <text evidence="1">The sequence shown here is derived from an EMBL/GenBank/DDBJ whole genome shotgun (WGS) entry which is preliminary data.</text>
</comment>
<dbReference type="EMBL" id="MTYJ01000031">
    <property type="protein sequence ID" value="OQV20342.1"/>
    <property type="molecule type" value="Genomic_DNA"/>
</dbReference>
<evidence type="ECO:0000313" key="1">
    <source>
        <dbReference type="EMBL" id="OQV20342.1"/>
    </source>
</evidence>
<sequence>MYRNRSSRKTSCNVCDPSQDCYITQNPHAIWEEIQVKLAIGSAALDIILHYELDFRKFWARWIPHMLLEGQPRPTIVRRRRSAQKSMLLIFFNYQGVFLRTNFARSPRHKAVTFEDDNASCRTFALTKTFLRKHKLATLPQPPYSPDLAPAD</sequence>
<dbReference type="InterPro" id="IPR036397">
    <property type="entry name" value="RNaseH_sf"/>
</dbReference>
<proteinExistence type="predicted"/>
<dbReference type="AlphaFoldDB" id="A0A1W0WZ13"/>
<protein>
    <recommendedName>
        <fullName evidence="3">Tc1-like transposase DDE domain-containing protein</fullName>
    </recommendedName>
</protein>
<gene>
    <name evidence="1" type="ORF">BV898_05628</name>
</gene>